<dbReference type="FunFam" id="3.40.1110.10:FF:000188">
    <property type="entry name" value="Phospholipid-transporting ATPase"/>
    <property type="match status" value="1"/>
</dbReference>
<dbReference type="InterPro" id="IPR001757">
    <property type="entry name" value="P_typ_ATPase"/>
</dbReference>
<dbReference type="NCBIfam" id="TIGR01652">
    <property type="entry name" value="ATPase-Plipid"/>
    <property type="match status" value="1"/>
</dbReference>
<dbReference type="PANTHER" id="PTHR24092:SF52">
    <property type="entry name" value="PHOSPHOLIPID-TRANSPORTING ATPASE FETA"/>
    <property type="match status" value="1"/>
</dbReference>
<dbReference type="SUPFAM" id="SSF81660">
    <property type="entry name" value="Metal cation-transporting ATPase, ATP-binding domain N"/>
    <property type="match status" value="1"/>
</dbReference>
<dbReference type="GO" id="GO:0005524">
    <property type="term" value="F:ATP binding"/>
    <property type="evidence" value="ECO:0007669"/>
    <property type="project" value="UniProtKB-UniRule"/>
</dbReference>
<feature type="transmembrane region" description="Helical" evidence="16">
    <location>
        <begin position="290"/>
        <end position="315"/>
    </location>
</feature>
<dbReference type="Pfam" id="PF16212">
    <property type="entry name" value="PhoLip_ATPase_C"/>
    <property type="match status" value="1"/>
</dbReference>
<evidence type="ECO:0000256" key="10">
    <source>
        <dbReference type="ARBA" id="ARBA00022989"/>
    </source>
</evidence>
<dbReference type="GO" id="GO:0140326">
    <property type="term" value="F:ATPase-coupled intramembrane lipid transporter activity"/>
    <property type="evidence" value="ECO:0007669"/>
    <property type="project" value="UniProtKB-EC"/>
</dbReference>
<evidence type="ECO:0000256" key="3">
    <source>
        <dbReference type="ARBA" id="ARBA00008109"/>
    </source>
</evidence>
<keyword evidence="10 16" id="KW-1133">Transmembrane helix</keyword>
<feature type="transmembrane region" description="Helical" evidence="16">
    <location>
        <begin position="896"/>
        <end position="914"/>
    </location>
</feature>
<keyword evidence="8 15" id="KW-0460">Magnesium</keyword>
<feature type="binding site" evidence="15">
    <location>
        <position position="717"/>
    </location>
    <ligand>
        <name>Mg(2+)</name>
        <dbReference type="ChEBI" id="CHEBI:18420"/>
    </ligand>
</feature>
<dbReference type="GO" id="GO:0000287">
    <property type="term" value="F:magnesium ion binding"/>
    <property type="evidence" value="ECO:0007669"/>
    <property type="project" value="UniProtKB-UniRule"/>
</dbReference>
<feature type="binding site" evidence="14">
    <location>
        <position position="721"/>
    </location>
    <ligand>
        <name>ATP</name>
        <dbReference type="ChEBI" id="CHEBI:30616"/>
    </ligand>
</feature>
<feature type="transmembrane region" description="Helical" evidence="16">
    <location>
        <begin position="856"/>
        <end position="876"/>
    </location>
</feature>
<keyword evidence="11 16" id="KW-0472">Membrane</keyword>
<keyword evidence="9 16" id="KW-1278">Translocase</keyword>
<dbReference type="GO" id="GO:0005802">
    <property type="term" value="C:trans-Golgi network"/>
    <property type="evidence" value="ECO:0007669"/>
    <property type="project" value="TreeGrafter"/>
</dbReference>
<feature type="binding site" evidence="15">
    <location>
        <position position="365"/>
    </location>
    <ligand>
        <name>Mg(2+)</name>
        <dbReference type="ChEBI" id="CHEBI:18420"/>
    </ligand>
</feature>
<feature type="transmembrane region" description="Helical" evidence="16">
    <location>
        <begin position="807"/>
        <end position="827"/>
    </location>
</feature>
<feature type="binding site" evidence="15">
    <location>
        <position position="721"/>
    </location>
    <ligand>
        <name>Mg(2+)</name>
        <dbReference type="ChEBI" id="CHEBI:18420"/>
    </ligand>
</feature>
<evidence type="ECO:0000313" key="19">
    <source>
        <dbReference type="Ensembl" id="ENSSFOP00015045447.1"/>
    </source>
</evidence>
<dbReference type="Proteomes" id="UP000694397">
    <property type="component" value="Chromosome 6"/>
</dbReference>
<dbReference type="InterPro" id="IPR008250">
    <property type="entry name" value="ATPase_P-typ_transduc_dom_A_sf"/>
</dbReference>
<dbReference type="InterPro" id="IPR032630">
    <property type="entry name" value="P_typ_ATPase_c"/>
</dbReference>
<dbReference type="PRINTS" id="PR00119">
    <property type="entry name" value="CATATPASE"/>
</dbReference>
<evidence type="ECO:0000256" key="9">
    <source>
        <dbReference type="ARBA" id="ARBA00022967"/>
    </source>
</evidence>
<evidence type="ECO:0000313" key="20">
    <source>
        <dbReference type="Proteomes" id="UP000694397"/>
    </source>
</evidence>
<dbReference type="SUPFAM" id="SSF81665">
    <property type="entry name" value="Calcium ATPase, transmembrane domain M"/>
    <property type="match status" value="1"/>
</dbReference>
<dbReference type="SFLD" id="SFLDS00003">
    <property type="entry name" value="Haloacid_Dehalogenase"/>
    <property type="match status" value="1"/>
</dbReference>
<dbReference type="Gene3D" id="3.40.1110.10">
    <property type="entry name" value="Calcium-transporting ATPase, cytoplasmic domain N"/>
    <property type="match status" value="1"/>
</dbReference>
<dbReference type="GeneTree" id="ENSGT00940000165675"/>
<dbReference type="InterPro" id="IPR036412">
    <property type="entry name" value="HAD-like_sf"/>
</dbReference>
<dbReference type="InterPro" id="IPR044492">
    <property type="entry name" value="P_typ_ATPase_HD_dom"/>
</dbReference>
<dbReference type="InterPro" id="IPR023214">
    <property type="entry name" value="HAD_sf"/>
</dbReference>
<feature type="binding site" evidence="14">
    <location>
        <position position="461"/>
    </location>
    <ligand>
        <name>ATP</name>
        <dbReference type="ChEBI" id="CHEBI:30616"/>
    </ligand>
</feature>
<dbReference type="SFLD" id="SFLDG00002">
    <property type="entry name" value="C1.7:_P-type_atpase_like"/>
    <property type="match status" value="1"/>
</dbReference>
<gene>
    <name evidence="19" type="primary">atp8b5b</name>
</gene>
<evidence type="ECO:0000256" key="13">
    <source>
        <dbReference type="PIRSR" id="PIRSR606539-1"/>
    </source>
</evidence>
<evidence type="ECO:0000256" key="16">
    <source>
        <dbReference type="RuleBase" id="RU362033"/>
    </source>
</evidence>
<dbReference type="FunFam" id="2.70.150.10:FF:000025">
    <property type="entry name" value="Phospholipid-transporting ATPase"/>
    <property type="match status" value="1"/>
</dbReference>
<evidence type="ECO:0000256" key="5">
    <source>
        <dbReference type="ARBA" id="ARBA00022723"/>
    </source>
</evidence>
<evidence type="ECO:0000259" key="18">
    <source>
        <dbReference type="Pfam" id="PF16212"/>
    </source>
</evidence>
<dbReference type="InterPro" id="IPR023299">
    <property type="entry name" value="ATPase_P-typ_cyto_dom_N"/>
</dbReference>
<dbReference type="InterPro" id="IPR006539">
    <property type="entry name" value="P-type_ATPase_IV"/>
</dbReference>
<evidence type="ECO:0000256" key="7">
    <source>
        <dbReference type="ARBA" id="ARBA00022840"/>
    </source>
</evidence>
<evidence type="ECO:0000256" key="6">
    <source>
        <dbReference type="ARBA" id="ARBA00022741"/>
    </source>
</evidence>
<dbReference type="Ensembl" id="ENSSFOT00015055088.1">
    <property type="protein sequence ID" value="ENSSFOP00015045447.1"/>
    <property type="gene ID" value="ENSSFOG00015012358.2"/>
</dbReference>
<dbReference type="InterPro" id="IPR032631">
    <property type="entry name" value="P-type_ATPase_N"/>
</dbReference>
<feature type="active site" description="4-aspartylphosphate intermediate" evidence="13">
    <location>
        <position position="363"/>
    </location>
</feature>
<organism evidence="19 20">
    <name type="scientific">Scleropages formosus</name>
    <name type="common">Asian bonytongue</name>
    <name type="synonym">Osteoglossum formosum</name>
    <dbReference type="NCBI Taxonomy" id="113540"/>
    <lineage>
        <taxon>Eukaryota</taxon>
        <taxon>Metazoa</taxon>
        <taxon>Chordata</taxon>
        <taxon>Craniata</taxon>
        <taxon>Vertebrata</taxon>
        <taxon>Euteleostomi</taxon>
        <taxon>Actinopterygii</taxon>
        <taxon>Neopterygii</taxon>
        <taxon>Teleostei</taxon>
        <taxon>Osteoglossocephala</taxon>
        <taxon>Osteoglossomorpha</taxon>
        <taxon>Osteoglossiformes</taxon>
        <taxon>Osteoglossidae</taxon>
        <taxon>Scleropages</taxon>
    </lineage>
</organism>
<dbReference type="AlphaFoldDB" id="A0A8C9T327"/>
<dbReference type="Gene3D" id="3.40.50.1000">
    <property type="entry name" value="HAD superfamily/HAD-like"/>
    <property type="match status" value="1"/>
</dbReference>
<dbReference type="SUPFAM" id="SSF56784">
    <property type="entry name" value="HAD-like"/>
    <property type="match status" value="1"/>
</dbReference>
<feature type="binding site" evidence="14">
    <location>
        <position position="364"/>
    </location>
    <ligand>
        <name>ATP</name>
        <dbReference type="ChEBI" id="CHEBI:30616"/>
    </ligand>
</feature>
<feature type="binding site" evidence="14">
    <location>
        <position position="631"/>
    </location>
    <ligand>
        <name>ATP</name>
        <dbReference type="ChEBI" id="CHEBI:30616"/>
    </ligand>
</feature>
<dbReference type="SUPFAM" id="SSF81653">
    <property type="entry name" value="Calcium ATPase, transduction domain A"/>
    <property type="match status" value="1"/>
</dbReference>
<evidence type="ECO:0000256" key="15">
    <source>
        <dbReference type="PIRSR" id="PIRSR606539-3"/>
    </source>
</evidence>
<feature type="binding site" evidence="14">
    <location>
        <position position="363"/>
    </location>
    <ligand>
        <name>ATP</name>
        <dbReference type="ChEBI" id="CHEBI:30616"/>
    </ligand>
</feature>
<feature type="binding site" evidence="14">
    <location>
        <position position="551"/>
    </location>
    <ligand>
        <name>ATP</name>
        <dbReference type="ChEBI" id="CHEBI:30616"/>
    </ligand>
</feature>
<feature type="binding site" evidence="14">
    <location>
        <position position="632"/>
    </location>
    <ligand>
        <name>ATP</name>
        <dbReference type="ChEBI" id="CHEBI:30616"/>
    </ligand>
</feature>
<feature type="transmembrane region" description="Helical" evidence="16">
    <location>
        <begin position="970"/>
        <end position="991"/>
    </location>
</feature>
<protein>
    <recommendedName>
        <fullName evidence="16">Phospholipid-transporting ATPase</fullName>
        <ecNumber evidence="16">7.6.2.1</ecNumber>
    </recommendedName>
</protein>
<dbReference type="InterPro" id="IPR018303">
    <property type="entry name" value="ATPase_P-typ_P_site"/>
</dbReference>
<feature type="binding site" evidence="14">
    <location>
        <position position="525"/>
    </location>
    <ligand>
        <name>ATP</name>
        <dbReference type="ChEBI" id="CHEBI:30616"/>
    </ligand>
</feature>
<comment type="cofactor">
    <cofactor evidence="1 15">
        <name>Mg(2+)</name>
        <dbReference type="ChEBI" id="CHEBI:18420"/>
    </cofactor>
</comment>
<name>A0A8C9T327_SCLFO</name>
<dbReference type="EC" id="7.6.2.1" evidence="16"/>
<dbReference type="Pfam" id="PF13246">
    <property type="entry name" value="Cation_ATPase"/>
    <property type="match status" value="1"/>
</dbReference>
<evidence type="ECO:0000256" key="11">
    <source>
        <dbReference type="ARBA" id="ARBA00023136"/>
    </source>
</evidence>
<dbReference type="NCBIfam" id="TIGR01494">
    <property type="entry name" value="ATPase_P-type"/>
    <property type="match status" value="1"/>
</dbReference>
<sequence>MSSPFFFQTNAIKTSKYNLFTFLPLNLFEQFQRIANAYFLFLLILQVIPAISSLSWFTTVVPLVLVLLVTAVKDASDDFVSSASRLIFVPFNRLRSEKWMDVQVGDIIKLENNKFVAADLLLLSSSEPLNLVYIETAELDGSTNLKVKQALTVTGEMGDCIEKLAAFNGEVHCEPPNNRLDKFTGTLTFRDQKYALDNERILLRGCTLRNTEWCFGLVIFAGPETKLMQNCGKTTFKRTSIDHLMNVLVLFIFGFLAFMCTVLAIGNGIWEFQEGSVFTAFLPRPDGVDASFSAFLTFWSYVIILNTVVPISLYVSVEIIRLGNSFYIDWDRKMYYPRSDTPAEARTTTLNEELGQIKYVFSDKTGTLTQNIMTFNKCSISGKSYGMNHCWDLTKTEKVDFSYNPLADPKFSFHDHSLVEAVKLEAPEVHNFFRLLALCHTVMAEEKEEGNLLYQAQSPDEGALVTAARNFGFVFRSRTPETITIVEMGVQKSYELLAILDFNNVRKRMSVIVQSPEGKLSLYCKGADTIVYERLHPSCSKLMDFAGEGLRTLVLAHKNLDEDYFREWSTRHHMASTTLEDREERLDELYEEIEKDLLLLGATAIEDKLQDGVPQTIEQLSKANIKIWVLTGDKQETAENIGYSCNMLREEMTDVFIISADTPQEAYALDKSLEQELLRTACMCKTVICCRVTPLQKAQVVELVKKYKQAVTLAIGDGANDVSMIKAAHIGVGISGQEGMQAVLSSDFSFAQFRYLQRLLLVHGRWSYLRMCKFLRYFFYKNFTFTFVHFWYAFFCGFSAQTVYDEWFITVYNLVYTALPVLGMSLFDQDVNDRWSVQFPQLYSPGQLNKYFSKTAFFKCVLHSCYSSLVLFFIPYAAMYDTVRDDGRDIADYQSFALLAQTCLLITVCVQLGLDTSYWTAVNQFFLWGSLAVYFAITFTMYSNGMYLIFTASFPFIGTARNSLNQPNVWLTILLTSILCVLPVVAYRFLLIQLCPTINDKVRHPSPCAGCLNQVQRTRLSETLYLF</sequence>
<feature type="transmembrane region" description="Helical" evidence="16">
    <location>
        <begin position="774"/>
        <end position="795"/>
    </location>
</feature>
<feature type="binding site" evidence="14">
    <location>
        <position position="691"/>
    </location>
    <ligand>
        <name>ATP</name>
        <dbReference type="ChEBI" id="CHEBI:30616"/>
    </ligand>
</feature>
<dbReference type="Gene3D" id="2.70.150.10">
    <property type="entry name" value="Calcium-transporting ATPase, cytoplasmic transduction domain A"/>
    <property type="match status" value="1"/>
</dbReference>
<feature type="transmembrane region" description="Helical" evidence="16">
    <location>
        <begin position="247"/>
        <end position="270"/>
    </location>
</feature>
<dbReference type="PANTHER" id="PTHR24092">
    <property type="entry name" value="PROBABLE PHOSPHOLIPID-TRANSPORTING ATPASE"/>
    <property type="match status" value="1"/>
</dbReference>
<keyword evidence="7 14" id="KW-0067">ATP-binding</keyword>
<evidence type="ECO:0000256" key="8">
    <source>
        <dbReference type="ARBA" id="ARBA00022842"/>
    </source>
</evidence>
<feature type="binding site" evidence="14">
    <location>
        <position position="365"/>
    </location>
    <ligand>
        <name>ATP</name>
        <dbReference type="ChEBI" id="CHEBI:30616"/>
    </ligand>
</feature>
<feature type="binding site" evidence="14">
    <location>
        <position position="697"/>
    </location>
    <ligand>
        <name>ATP</name>
        <dbReference type="ChEBI" id="CHEBI:30616"/>
    </ligand>
</feature>
<dbReference type="GO" id="GO:0016887">
    <property type="term" value="F:ATP hydrolysis activity"/>
    <property type="evidence" value="ECO:0007669"/>
    <property type="project" value="InterPro"/>
</dbReference>
<dbReference type="InterPro" id="IPR023298">
    <property type="entry name" value="ATPase_P-typ_TM_dom_sf"/>
</dbReference>
<dbReference type="GO" id="GO:0007030">
    <property type="term" value="P:Golgi organization"/>
    <property type="evidence" value="ECO:0007669"/>
    <property type="project" value="TreeGrafter"/>
</dbReference>
<evidence type="ECO:0000256" key="4">
    <source>
        <dbReference type="ARBA" id="ARBA00022692"/>
    </source>
</evidence>
<evidence type="ECO:0000256" key="1">
    <source>
        <dbReference type="ARBA" id="ARBA00001946"/>
    </source>
</evidence>
<evidence type="ECO:0000256" key="12">
    <source>
        <dbReference type="ARBA" id="ARBA00034036"/>
    </source>
</evidence>
<reference evidence="19" key="2">
    <citation type="submission" date="2025-08" db="UniProtKB">
        <authorList>
            <consortium name="Ensembl"/>
        </authorList>
    </citation>
    <scope>IDENTIFICATION</scope>
</reference>
<feature type="domain" description="P-type ATPase C-terminal" evidence="18">
    <location>
        <begin position="743"/>
        <end position="996"/>
    </location>
</feature>
<evidence type="ECO:0000259" key="17">
    <source>
        <dbReference type="Pfam" id="PF16209"/>
    </source>
</evidence>
<feature type="binding site" evidence="14">
    <location>
        <position position="633"/>
    </location>
    <ligand>
        <name>ATP</name>
        <dbReference type="ChEBI" id="CHEBI:30616"/>
    </ligand>
</feature>
<feature type="binding site" evidence="14">
    <location>
        <position position="720"/>
    </location>
    <ligand>
        <name>ATP</name>
        <dbReference type="ChEBI" id="CHEBI:30616"/>
    </ligand>
</feature>
<feature type="transmembrane region" description="Helical" evidence="16">
    <location>
        <begin position="926"/>
        <end position="950"/>
    </location>
</feature>
<accession>A0A8C9T327</accession>
<dbReference type="Pfam" id="PF16209">
    <property type="entry name" value="PhoLip_ATPase_N"/>
    <property type="match status" value="1"/>
</dbReference>
<reference evidence="19" key="3">
    <citation type="submission" date="2025-09" db="UniProtKB">
        <authorList>
            <consortium name="Ensembl"/>
        </authorList>
    </citation>
    <scope>IDENTIFICATION</scope>
</reference>
<feature type="transmembrane region" description="Helical" evidence="16">
    <location>
        <begin position="37"/>
        <end position="69"/>
    </location>
</feature>
<dbReference type="GO" id="GO:0045332">
    <property type="term" value="P:phospholipid translocation"/>
    <property type="evidence" value="ECO:0007669"/>
    <property type="project" value="TreeGrafter"/>
</dbReference>
<comment type="subcellular location">
    <subcellularLocation>
        <location evidence="2 16">Membrane</location>
        <topology evidence="2 16">Multi-pass membrane protein</topology>
    </subcellularLocation>
</comment>
<feature type="domain" description="P-type ATPase N-terminal" evidence="17">
    <location>
        <begin position="7"/>
        <end position="60"/>
    </location>
</feature>
<dbReference type="SFLD" id="SFLDF00027">
    <property type="entry name" value="p-type_atpase"/>
    <property type="match status" value="1"/>
</dbReference>
<keyword evidence="20" id="KW-1185">Reference proteome</keyword>
<evidence type="ECO:0000256" key="2">
    <source>
        <dbReference type="ARBA" id="ARBA00004141"/>
    </source>
</evidence>
<keyword evidence="6 14" id="KW-0547">Nucleotide-binding</keyword>
<evidence type="ECO:0000256" key="14">
    <source>
        <dbReference type="PIRSR" id="PIRSR606539-2"/>
    </source>
</evidence>
<keyword evidence="4 16" id="KW-0812">Transmembrane</keyword>
<reference evidence="19 20" key="1">
    <citation type="submission" date="2019-04" db="EMBL/GenBank/DDBJ databases">
        <authorList>
            <consortium name="Wellcome Sanger Institute Data Sharing"/>
        </authorList>
    </citation>
    <scope>NUCLEOTIDE SEQUENCE [LARGE SCALE GENOMIC DNA]</scope>
</reference>
<comment type="similarity">
    <text evidence="3 16">Belongs to the cation transport ATPase (P-type) (TC 3.A.3) family. Type IV subfamily.</text>
</comment>
<dbReference type="GO" id="GO:0005886">
    <property type="term" value="C:plasma membrane"/>
    <property type="evidence" value="ECO:0007669"/>
    <property type="project" value="TreeGrafter"/>
</dbReference>
<feature type="binding site" evidence="14">
    <location>
        <position position="502"/>
    </location>
    <ligand>
        <name>ATP</name>
        <dbReference type="ChEBI" id="CHEBI:30616"/>
    </ligand>
</feature>
<proteinExistence type="inferred from homology"/>
<keyword evidence="5 15" id="KW-0479">Metal-binding</keyword>
<dbReference type="CDD" id="cd02073">
    <property type="entry name" value="P-type_ATPase_APLT_Dnf-like"/>
    <property type="match status" value="1"/>
</dbReference>
<feature type="binding site" evidence="15">
    <location>
        <position position="363"/>
    </location>
    <ligand>
        <name>Mg(2+)</name>
        <dbReference type="ChEBI" id="CHEBI:18420"/>
    </ligand>
</feature>
<comment type="catalytic activity">
    <reaction evidence="12 16">
        <text>ATP + H2O + phospholipidSide 1 = ADP + phosphate + phospholipidSide 2.</text>
        <dbReference type="EC" id="7.6.2.1"/>
    </reaction>
</comment>
<dbReference type="PROSITE" id="PS00154">
    <property type="entry name" value="ATPASE_E1_E2"/>
    <property type="match status" value="1"/>
</dbReference>